<evidence type="ECO:0000256" key="4">
    <source>
        <dbReference type="ARBA" id="ARBA00022729"/>
    </source>
</evidence>
<organism evidence="8 9">
    <name type="scientific">Cadophora malorum</name>
    <dbReference type="NCBI Taxonomy" id="108018"/>
    <lineage>
        <taxon>Eukaryota</taxon>
        <taxon>Fungi</taxon>
        <taxon>Dikarya</taxon>
        <taxon>Ascomycota</taxon>
        <taxon>Pezizomycotina</taxon>
        <taxon>Leotiomycetes</taxon>
        <taxon>Helotiales</taxon>
        <taxon>Ploettnerulaceae</taxon>
        <taxon>Cadophora</taxon>
    </lineage>
</organism>
<proteinExistence type="inferred from homology"/>
<dbReference type="Pfam" id="PF00450">
    <property type="entry name" value="Peptidase_S10"/>
    <property type="match status" value="1"/>
</dbReference>
<dbReference type="Gene3D" id="3.40.50.1820">
    <property type="entry name" value="alpha/beta hydrolase"/>
    <property type="match status" value="1"/>
</dbReference>
<keyword evidence="6" id="KW-0325">Glycoprotein</keyword>
<dbReference type="InterPro" id="IPR029058">
    <property type="entry name" value="AB_hydrolase_fold"/>
</dbReference>
<dbReference type="GO" id="GO:0004185">
    <property type="term" value="F:serine-type carboxypeptidase activity"/>
    <property type="evidence" value="ECO:0007669"/>
    <property type="project" value="UniProtKB-UniRule"/>
</dbReference>
<evidence type="ECO:0000256" key="6">
    <source>
        <dbReference type="ARBA" id="ARBA00023180"/>
    </source>
</evidence>
<feature type="chain" id="PRO_5034852607" description="Carboxypeptidase" evidence="7">
    <location>
        <begin position="17"/>
        <end position="518"/>
    </location>
</feature>
<evidence type="ECO:0000313" key="8">
    <source>
        <dbReference type="EMBL" id="KAG4414043.1"/>
    </source>
</evidence>
<evidence type="ECO:0000256" key="1">
    <source>
        <dbReference type="ARBA" id="ARBA00009431"/>
    </source>
</evidence>
<feature type="signal peptide" evidence="7">
    <location>
        <begin position="1"/>
        <end position="16"/>
    </location>
</feature>
<dbReference type="PANTHER" id="PTHR11802:SF113">
    <property type="entry name" value="SERINE CARBOXYPEPTIDASE CTSA-4.1"/>
    <property type="match status" value="1"/>
</dbReference>
<dbReference type="GO" id="GO:0000324">
    <property type="term" value="C:fungal-type vacuole"/>
    <property type="evidence" value="ECO:0007669"/>
    <property type="project" value="TreeGrafter"/>
</dbReference>
<dbReference type="InterPro" id="IPR018202">
    <property type="entry name" value="Ser_caboxypep_ser_AS"/>
</dbReference>
<accession>A0A8H7W6F1</accession>
<evidence type="ECO:0000256" key="5">
    <source>
        <dbReference type="ARBA" id="ARBA00022801"/>
    </source>
</evidence>
<dbReference type="Proteomes" id="UP000664132">
    <property type="component" value="Unassembled WGS sequence"/>
</dbReference>
<keyword evidence="2 7" id="KW-0121">Carboxypeptidase</keyword>
<gene>
    <name evidence="8" type="ORF">IFR04_012819</name>
</gene>
<dbReference type="PRINTS" id="PR00724">
    <property type="entry name" value="CRBOXYPTASEC"/>
</dbReference>
<evidence type="ECO:0000256" key="7">
    <source>
        <dbReference type="RuleBase" id="RU361156"/>
    </source>
</evidence>
<comment type="caution">
    <text evidence="8">The sequence shown here is derived from an EMBL/GenBank/DDBJ whole genome shotgun (WGS) entry which is preliminary data.</text>
</comment>
<sequence>MELLLILLLCISHVFATPVQRPLISGEDLNWAAADCSSSINEDGLGNNTICIQQVWDPVIDGDINGAPLNNQFCGYMVPAGKNPVKLFFWLVMSETDPTKDPLVLWMNGGPGSSSLYGIFSQWGPRIINYDRKDQVEFKNNPFRMTEKLNWVFLEQPSGVGFSRGRRNVRDSMTAAIDISNFITTLFLPTTIFRRNDVQVSFAGREFHIAGESYAGHWVPAIGSYLVDKKKLRTINLKSLIVGNAWIDSALLGDATFKLLCGASPSLILPEPSPGATASNCTSMPHWISTCKAAINACRSGTGPCDTYYWDCNDAWSDGWGVKFGRNIYDATQDTNSQTEVNTFLKTKFTAFMNNRDRKTRFGVPRDIRWKLDDDPMYFRFQSSGDILRSFIPEVQDILNANIDILFYAGDQDLVCPFTLVKDQALSTVWTETDPDPSLGTKTARFRKCAARGESTYRILSSPSSPIYAHYIRAGHLTYVRVFGAGHMINENKPVEAKHMFENWIANRAMFQECDPGP</sequence>
<protein>
    <recommendedName>
        <fullName evidence="7">Carboxypeptidase</fullName>
        <ecNumber evidence="7">3.4.16.-</ecNumber>
    </recommendedName>
</protein>
<evidence type="ECO:0000256" key="2">
    <source>
        <dbReference type="ARBA" id="ARBA00022645"/>
    </source>
</evidence>
<dbReference type="Gene3D" id="1.10.287.410">
    <property type="match status" value="1"/>
</dbReference>
<dbReference type="EC" id="3.4.16.-" evidence="7"/>
<dbReference type="SUPFAM" id="SSF53474">
    <property type="entry name" value="alpha/beta-Hydrolases"/>
    <property type="match status" value="1"/>
</dbReference>
<keyword evidence="3 7" id="KW-0645">Protease</keyword>
<dbReference type="OrthoDB" id="3790045at2759"/>
<dbReference type="GO" id="GO:0006508">
    <property type="term" value="P:proteolysis"/>
    <property type="evidence" value="ECO:0007669"/>
    <property type="project" value="UniProtKB-KW"/>
</dbReference>
<keyword evidence="5 7" id="KW-0378">Hydrolase</keyword>
<dbReference type="PANTHER" id="PTHR11802">
    <property type="entry name" value="SERINE PROTEASE FAMILY S10 SERINE CARBOXYPEPTIDASE"/>
    <property type="match status" value="1"/>
</dbReference>
<keyword evidence="9" id="KW-1185">Reference proteome</keyword>
<evidence type="ECO:0000313" key="9">
    <source>
        <dbReference type="Proteomes" id="UP000664132"/>
    </source>
</evidence>
<name>A0A8H7W6F1_9HELO</name>
<dbReference type="EMBL" id="JAFJYH010000284">
    <property type="protein sequence ID" value="KAG4414043.1"/>
    <property type="molecule type" value="Genomic_DNA"/>
</dbReference>
<dbReference type="InterPro" id="IPR001563">
    <property type="entry name" value="Peptidase_S10"/>
</dbReference>
<reference evidence="8" key="1">
    <citation type="submission" date="2021-02" db="EMBL/GenBank/DDBJ databases">
        <title>Genome sequence Cadophora malorum strain M34.</title>
        <authorList>
            <person name="Stefanovic E."/>
            <person name="Vu D."/>
            <person name="Scully C."/>
            <person name="Dijksterhuis J."/>
            <person name="Roader J."/>
            <person name="Houbraken J."/>
        </authorList>
    </citation>
    <scope>NUCLEOTIDE SEQUENCE</scope>
    <source>
        <strain evidence="8">M34</strain>
    </source>
</reference>
<dbReference type="AlphaFoldDB" id="A0A8H7W6F1"/>
<comment type="similarity">
    <text evidence="1 7">Belongs to the peptidase S10 family.</text>
</comment>
<dbReference type="PROSITE" id="PS00131">
    <property type="entry name" value="CARBOXYPEPT_SER_SER"/>
    <property type="match status" value="1"/>
</dbReference>
<evidence type="ECO:0000256" key="3">
    <source>
        <dbReference type="ARBA" id="ARBA00022670"/>
    </source>
</evidence>
<keyword evidence="4 7" id="KW-0732">Signal</keyword>